<dbReference type="PANTHER" id="PTHR43464:SF19">
    <property type="entry name" value="UBIQUINONE BIOSYNTHESIS O-METHYLTRANSFERASE, MITOCHONDRIAL"/>
    <property type="match status" value="1"/>
</dbReference>
<keyword evidence="2 5" id="KW-0808">Transferase</keyword>
<reference evidence="6 7" key="1">
    <citation type="submission" date="2024-09" db="EMBL/GenBank/DDBJ databases">
        <authorList>
            <person name="Sun Q."/>
            <person name="Mori K."/>
        </authorList>
    </citation>
    <scope>NUCLEOTIDE SEQUENCE [LARGE SCALE GENOMIC DNA]</scope>
    <source>
        <strain evidence="6 7">TBRC 5777</strain>
    </source>
</reference>
<sequence>MSGTARPDEIRKFDALAARWWDPRGPMAPLHAMNPLRCGWIAERLAPGGDLSGLRILDVGCGAGLAAEALARRGAEVTAIDASVEALAVARQHAEGSGLPIDYRCAPPEALEGEWDAVVSLEVVEHVDHRPDFLRALAARTRPGGAVFLSTLNRTPRSFVMAKLGAEYVFRLLARGTHDWRKFVSPAELGAELRQVGLRVTDIAGMSFSPIERRWKATRDVGINYILMARRD</sequence>
<keyword evidence="3 5" id="KW-0831">Ubiquinone biosynthesis</keyword>
<comment type="function">
    <text evidence="5">O-methyltransferase that catalyzes the 2 O-methylation steps in the ubiquinone biosynthetic pathway.</text>
</comment>
<dbReference type="NCBIfam" id="TIGR01983">
    <property type="entry name" value="UbiG"/>
    <property type="match status" value="1"/>
</dbReference>
<evidence type="ECO:0000313" key="7">
    <source>
        <dbReference type="Proteomes" id="UP001589865"/>
    </source>
</evidence>
<dbReference type="GO" id="GO:0032259">
    <property type="term" value="P:methylation"/>
    <property type="evidence" value="ECO:0007669"/>
    <property type="project" value="UniProtKB-KW"/>
</dbReference>
<accession>A0ABV6JUU4</accession>
<feature type="binding site" evidence="5">
    <location>
        <position position="37"/>
    </location>
    <ligand>
        <name>S-adenosyl-L-methionine</name>
        <dbReference type="ChEBI" id="CHEBI:59789"/>
    </ligand>
</feature>
<dbReference type="SUPFAM" id="SSF53335">
    <property type="entry name" value="S-adenosyl-L-methionine-dependent methyltransferases"/>
    <property type="match status" value="1"/>
</dbReference>
<dbReference type="GO" id="GO:0061542">
    <property type="term" value="F:3-demethylubiquinol 3-O-methyltransferase activity"/>
    <property type="evidence" value="ECO:0007669"/>
    <property type="project" value="UniProtKB-EC"/>
</dbReference>
<dbReference type="RefSeq" id="WP_377045222.1">
    <property type="nucleotide sequence ID" value="NZ_JBHLUN010000009.1"/>
</dbReference>
<evidence type="ECO:0000256" key="4">
    <source>
        <dbReference type="ARBA" id="ARBA00022691"/>
    </source>
</evidence>
<keyword evidence="1 5" id="KW-0489">Methyltransferase</keyword>
<dbReference type="Gene3D" id="3.40.50.150">
    <property type="entry name" value="Vaccinia Virus protein VP39"/>
    <property type="match status" value="1"/>
</dbReference>
<feature type="binding site" evidence="5">
    <location>
        <position position="121"/>
    </location>
    <ligand>
        <name>S-adenosyl-L-methionine</name>
        <dbReference type="ChEBI" id="CHEBI:59789"/>
    </ligand>
</feature>
<gene>
    <name evidence="5 6" type="primary">ubiG</name>
    <name evidence="6" type="ORF">ACFFGY_14605</name>
</gene>
<dbReference type="Pfam" id="PF13489">
    <property type="entry name" value="Methyltransf_23"/>
    <property type="match status" value="1"/>
</dbReference>
<dbReference type="CDD" id="cd02440">
    <property type="entry name" value="AdoMet_MTases"/>
    <property type="match status" value="1"/>
</dbReference>
<keyword evidence="7" id="KW-1185">Reference proteome</keyword>
<comment type="pathway">
    <text evidence="5">Cofactor biosynthesis; ubiquinone biosynthesis.</text>
</comment>
<dbReference type="EC" id="2.1.1.222" evidence="5"/>
<protein>
    <recommendedName>
        <fullName evidence="5">Ubiquinone biosynthesis O-methyltransferase</fullName>
    </recommendedName>
    <alternativeName>
        <fullName evidence="5">2-polyprenyl-6-hydroxyphenol methylase</fullName>
        <ecNumber evidence="5">2.1.1.222</ecNumber>
    </alternativeName>
    <alternativeName>
        <fullName evidence="5">3-demethylubiquinone 3-O-methyltransferase</fullName>
        <ecNumber evidence="5">2.1.1.64</ecNumber>
    </alternativeName>
</protein>
<dbReference type="PANTHER" id="PTHR43464">
    <property type="entry name" value="METHYLTRANSFERASE"/>
    <property type="match status" value="1"/>
</dbReference>
<evidence type="ECO:0000256" key="2">
    <source>
        <dbReference type="ARBA" id="ARBA00022679"/>
    </source>
</evidence>
<feature type="binding site" evidence="5">
    <location>
        <position position="60"/>
    </location>
    <ligand>
        <name>S-adenosyl-L-methionine</name>
        <dbReference type="ChEBI" id="CHEBI:59789"/>
    </ligand>
</feature>
<feature type="binding site" evidence="5">
    <location>
        <position position="81"/>
    </location>
    <ligand>
        <name>S-adenosyl-L-methionine</name>
        <dbReference type="ChEBI" id="CHEBI:59789"/>
    </ligand>
</feature>
<comment type="similarity">
    <text evidence="5">Belongs to the methyltransferase superfamily. UbiG/COQ3 family.</text>
</comment>
<evidence type="ECO:0000256" key="3">
    <source>
        <dbReference type="ARBA" id="ARBA00022688"/>
    </source>
</evidence>
<comment type="catalytic activity">
    <reaction evidence="5">
        <text>a 3-(all-trans-polyprenyl)benzene-1,2-diol + S-adenosyl-L-methionine = a 2-methoxy-6-(all-trans-polyprenyl)phenol + S-adenosyl-L-homocysteine + H(+)</text>
        <dbReference type="Rhea" id="RHEA:31411"/>
        <dbReference type="Rhea" id="RHEA-COMP:9550"/>
        <dbReference type="Rhea" id="RHEA-COMP:9551"/>
        <dbReference type="ChEBI" id="CHEBI:15378"/>
        <dbReference type="ChEBI" id="CHEBI:57856"/>
        <dbReference type="ChEBI" id="CHEBI:59789"/>
        <dbReference type="ChEBI" id="CHEBI:62729"/>
        <dbReference type="ChEBI" id="CHEBI:62731"/>
        <dbReference type="EC" id="2.1.1.222"/>
    </reaction>
</comment>
<comment type="caution">
    <text evidence="6">The sequence shown here is derived from an EMBL/GenBank/DDBJ whole genome shotgun (WGS) entry which is preliminary data.</text>
</comment>
<evidence type="ECO:0000313" key="6">
    <source>
        <dbReference type="EMBL" id="MFC0409482.1"/>
    </source>
</evidence>
<dbReference type="InterPro" id="IPR029063">
    <property type="entry name" value="SAM-dependent_MTases_sf"/>
</dbReference>
<evidence type="ECO:0000256" key="5">
    <source>
        <dbReference type="HAMAP-Rule" id="MF_00472"/>
    </source>
</evidence>
<dbReference type="HAMAP" id="MF_00472">
    <property type="entry name" value="UbiG"/>
    <property type="match status" value="1"/>
</dbReference>
<keyword evidence="4 5" id="KW-0949">S-adenosyl-L-methionine</keyword>
<name>A0ABV6JUU4_9PROT</name>
<evidence type="ECO:0000256" key="1">
    <source>
        <dbReference type="ARBA" id="ARBA00022603"/>
    </source>
</evidence>
<dbReference type="EC" id="2.1.1.64" evidence="5"/>
<organism evidence="6 7">
    <name type="scientific">Roseomonas elaeocarpi</name>
    <dbReference type="NCBI Taxonomy" id="907779"/>
    <lineage>
        <taxon>Bacteria</taxon>
        <taxon>Pseudomonadati</taxon>
        <taxon>Pseudomonadota</taxon>
        <taxon>Alphaproteobacteria</taxon>
        <taxon>Acetobacterales</taxon>
        <taxon>Roseomonadaceae</taxon>
        <taxon>Roseomonas</taxon>
    </lineage>
</organism>
<proteinExistence type="inferred from homology"/>
<comment type="catalytic activity">
    <reaction evidence="5">
        <text>a 3-demethylubiquinol + S-adenosyl-L-methionine = a ubiquinol + S-adenosyl-L-homocysteine + H(+)</text>
        <dbReference type="Rhea" id="RHEA:44380"/>
        <dbReference type="Rhea" id="RHEA-COMP:9566"/>
        <dbReference type="Rhea" id="RHEA-COMP:10914"/>
        <dbReference type="ChEBI" id="CHEBI:15378"/>
        <dbReference type="ChEBI" id="CHEBI:17976"/>
        <dbReference type="ChEBI" id="CHEBI:57856"/>
        <dbReference type="ChEBI" id="CHEBI:59789"/>
        <dbReference type="ChEBI" id="CHEBI:84422"/>
        <dbReference type="EC" id="2.1.1.64"/>
    </reaction>
</comment>
<dbReference type="Proteomes" id="UP001589865">
    <property type="component" value="Unassembled WGS sequence"/>
</dbReference>
<dbReference type="InterPro" id="IPR010233">
    <property type="entry name" value="UbiG_MeTrfase"/>
</dbReference>
<dbReference type="GO" id="GO:0102208">
    <property type="term" value="F:2-polyprenyl-6-hydroxyphenol methylase activity"/>
    <property type="evidence" value="ECO:0007669"/>
    <property type="project" value="UniProtKB-EC"/>
</dbReference>
<dbReference type="EMBL" id="JBHLUN010000009">
    <property type="protein sequence ID" value="MFC0409482.1"/>
    <property type="molecule type" value="Genomic_DNA"/>
</dbReference>